<name>A0A067JHZ7_JATCU</name>
<dbReference type="OrthoDB" id="689590at2759"/>
<sequence>MAKKKLTHSSQHPKQVNPQDQNPTFTMTRQQSSKEDPEEKLQNLKSLNGMLLKETIERRQQVESLKQAKEGLESELARTGMEKTDLENELARASEERVCLEIEKGLFSVFIKTRMNEMGVGVNGLVREQGEKESEIRLLKTQVNGLLVNLENEREKSSQACRERDLLRIDLDNWEKEANGLKRKVTEMEKNGLRTEEEIKKLNLNHAQLTKQNKETEEEIKEVKNSRDLAEKKLLQNVEQFEDLKREIEEIVKKKNEVEMEKSKQKVKISELEKHISELNEIISSLRGEEGVLREKVLELEKCCGEAIDKGKVLQMEINALGEEKKVKERTIKRLMGEIDSSGEHIKALNSENNDKEQLIERLIRDKNEIEDLKVSKESEIVELHGELSGLKDVVFTMQESLKCQEDENKQLASEVGHYRDAFEKVRLERDNAHEDLDEEKRNGINLRSKVLEMEKRIEETLKEFAKMKTEHENLFGEKKELECQVDLLKKEKDLVQKKLLEAKQEIGELKTKMESSGIRSERALALLKNTAALVRQYNNGKGEVSFTEKKIEDEIEPYATQLEVIKNSFRNKETAVEEMKQQVKFLQISVADANKKKGLWALVSSAATVLVAASVAYVATIR</sequence>
<reference evidence="4 5" key="1">
    <citation type="journal article" date="2014" name="PLoS ONE">
        <title>Global Analysis of Gene Expression Profiles in Physic Nut (Jatropha curcas L.) Seedlings Exposed to Salt Stress.</title>
        <authorList>
            <person name="Zhang L."/>
            <person name="Zhang C."/>
            <person name="Wu P."/>
            <person name="Chen Y."/>
            <person name="Li M."/>
            <person name="Jiang H."/>
            <person name="Wu G."/>
        </authorList>
    </citation>
    <scope>NUCLEOTIDE SEQUENCE [LARGE SCALE GENOMIC DNA]</scope>
    <source>
        <strain evidence="5">cv. GZQX0401</strain>
        <tissue evidence="4">Young leaves</tissue>
    </source>
</reference>
<feature type="coiled-coil region" evidence="1">
    <location>
        <begin position="423"/>
        <end position="513"/>
    </location>
</feature>
<evidence type="ECO:0000313" key="5">
    <source>
        <dbReference type="Proteomes" id="UP000027138"/>
    </source>
</evidence>
<keyword evidence="3" id="KW-0812">Transmembrane</keyword>
<keyword evidence="1" id="KW-0175">Coiled coil</keyword>
<accession>A0A067JHZ7</accession>
<keyword evidence="5" id="KW-1185">Reference proteome</keyword>
<feature type="region of interest" description="Disordered" evidence="2">
    <location>
        <begin position="1"/>
        <end position="39"/>
    </location>
</feature>
<evidence type="ECO:0000313" key="4">
    <source>
        <dbReference type="EMBL" id="KDP23571.1"/>
    </source>
</evidence>
<feature type="coiled-coil region" evidence="1">
    <location>
        <begin position="563"/>
        <end position="597"/>
    </location>
</feature>
<proteinExistence type="predicted"/>
<dbReference type="KEGG" id="jcu:105647601"/>
<dbReference type="EMBL" id="KK915213">
    <property type="protein sequence ID" value="KDP23571.1"/>
    <property type="molecule type" value="Genomic_DNA"/>
</dbReference>
<protein>
    <submittedName>
        <fullName evidence="4">Uncharacterized protein</fullName>
    </submittedName>
</protein>
<evidence type="ECO:0000256" key="3">
    <source>
        <dbReference type="SAM" id="Phobius"/>
    </source>
</evidence>
<keyword evidence="3" id="KW-1133">Transmembrane helix</keyword>
<dbReference type="Proteomes" id="UP000027138">
    <property type="component" value="Unassembled WGS sequence"/>
</dbReference>
<evidence type="ECO:0000256" key="2">
    <source>
        <dbReference type="SAM" id="MobiDB-lite"/>
    </source>
</evidence>
<dbReference type="AlphaFoldDB" id="A0A067JHZ7"/>
<gene>
    <name evidence="4" type="ORF">JCGZ_23404</name>
</gene>
<evidence type="ECO:0000256" key="1">
    <source>
        <dbReference type="SAM" id="Coils"/>
    </source>
</evidence>
<organism evidence="4 5">
    <name type="scientific">Jatropha curcas</name>
    <name type="common">Barbados nut</name>
    <dbReference type="NCBI Taxonomy" id="180498"/>
    <lineage>
        <taxon>Eukaryota</taxon>
        <taxon>Viridiplantae</taxon>
        <taxon>Streptophyta</taxon>
        <taxon>Embryophyta</taxon>
        <taxon>Tracheophyta</taxon>
        <taxon>Spermatophyta</taxon>
        <taxon>Magnoliopsida</taxon>
        <taxon>eudicotyledons</taxon>
        <taxon>Gunneridae</taxon>
        <taxon>Pentapetalae</taxon>
        <taxon>rosids</taxon>
        <taxon>fabids</taxon>
        <taxon>Malpighiales</taxon>
        <taxon>Euphorbiaceae</taxon>
        <taxon>Crotonoideae</taxon>
        <taxon>Jatropheae</taxon>
        <taxon>Jatropha</taxon>
    </lineage>
</organism>
<feature type="transmembrane region" description="Helical" evidence="3">
    <location>
        <begin position="600"/>
        <end position="620"/>
    </location>
</feature>
<dbReference type="STRING" id="180498.A0A067JHZ7"/>
<keyword evidence="3" id="KW-0472">Membrane</keyword>
<feature type="compositionally biased region" description="Polar residues" evidence="2">
    <location>
        <begin position="8"/>
        <end position="31"/>
    </location>
</feature>
<feature type="coiled-coil region" evidence="1">
    <location>
        <begin position="62"/>
        <end position="103"/>
    </location>
</feature>
<feature type="coiled-coil region" evidence="1">
    <location>
        <begin position="136"/>
        <end position="289"/>
    </location>
</feature>
<feature type="coiled-coil region" evidence="1">
    <location>
        <begin position="318"/>
        <end position="380"/>
    </location>
</feature>